<dbReference type="EMBL" id="JAUTXU010000001">
    <property type="protein sequence ID" value="KAK3726057.1"/>
    <property type="molecule type" value="Genomic_DNA"/>
</dbReference>
<name>A0ACC3NZD4_9PEZI</name>
<organism evidence="1 2">
    <name type="scientific">Vermiconidia calcicola</name>
    <dbReference type="NCBI Taxonomy" id="1690605"/>
    <lineage>
        <taxon>Eukaryota</taxon>
        <taxon>Fungi</taxon>
        <taxon>Dikarya</taxon>
        <taxon>Ascomycota</taxon>
        <taxon>Pezizomycotina</taxon>
        <taxon>Dothideomycetes</taxon>
        <taxon>Dothideomycetidae</taxon>
        <taxon>Mycosphaerellales</taxon>
        <taxon>Extremaceae</taxon>
        <taxon>Vermiconidia</taxon>
    </lineage>
</organism>
<evidence type="ECO:0000313" key="2">
    <source>
        <dbReference type="Proteomes" id="UP001281147"/>
    </source>
</evidence>
<reference evidence="1" key="1">
    <citation type="submission" date="2023-07" db="EMBL/GenBank/DDBJ databases">
        <title>Black Yeasts Isolated from many extreme environments.</title>
        <authorList>
            <person name="Coleine C."/>
            <person name="Stajich J.E."/>
            <person name="Selbmann L."/>
        </authorList>
    </citation>
    <scope>NUCLEOTIDE SEQUENCE</scope>
    <source>
        <strain evidence="1">CCFEE 5714</strain>
    </source>
</reference>
<gene>
    <name evidence="1" type="ORF">LTR37_000205</name>
</gene>
<proteinExistence type="predicted"/>
<evidence type="ECO:0000313" key="1">
    <source>
        <dbReference type="EMBL" id="KAK3726057.1"/>
    </source>
</evidence>
<protein>
    <submittedName>
        <fullName evidence="1">Uncharacterized protein</fullName>
    </submittedName>
</protein>
<sequence length="905" mass="101274">MISIGTVTAPSTCLRCELRFIVFRTRKRSLPQCLARCTPNTAQGFAVYARRCQEAEEAQVLDRHGDGRGDEDGRRRLSQCPLGRIIGKPGRRQRESSARLKTDAMKKPFEVILMRDVAEHETKEAPAKAQTDLSTYDANEVVQEDSASENIASGEEASQEEAEESIESLRPDTTVLDKYQYDSLVKQLREAYNAKQLSLYLTKALKLSSIDGEHVHVLPQASAKSADRLSTTSWQPGKTPIEQRPRRGDVLSKREMGKNKSKLARQILRLAWSLTVHSDEQSVGELEVHLNSWQVRYLFDLTTDRMPMYSAMIDTPLLRRTSEVRPYRPDNIMRITARRQDAEEIATQIEHNLRSVESLEVDLTVFKQLVGTPGWPRKLSMLFDDALLKSVERTTTTTVERYDVKTLLIWGRSLTFRQHARRILLSLLELPSPSLYRDTVMDPTEANDSPVRHVQRRILVPKSSCSALHLRYRNLRLGRLEMARVPNLAGSSVAILPKTHNTNGVGADPLQRNLDDVRDPADTVADTLTGSNAKDLAKRLSAMEPFAPYPGVPKQAGQPTGTWHSPLQPRTWNVQFSLPRFHPLNEQEASVLQPQVPGLSTLLEFFSPKPRPRPHGTSGPNTEDLNFVSGPFLVAHFMPSPLTRTGIHAMRSFPRIEIAYKVVNGLKPVRMTAKVATQQLGVLLPHEAVDLCFDRTTLLKNNRLEPFEQPEIQRFTHTLRESFESGTGVLAADPAIKLKLPAWLASQHKNRKQDVEIDYLFDRFEQVSSADFIKDEGGETSVYDPIMREVLEGMPKGSYLTYNEVEGGAVGGSRSELHLMLDWSEAKSQAESALRPSARRAQDEPAQKADGHEAVMGGAVEQPNMELDFSLVKTGLGLAHALTRISAGQLKSPSAVRAERAGQGR</sequence>
<comment type="caution">
    <text evidence="1">The sequence shown here is derived from an EMBL/GenBank/DDBJ whole genome shotgun (WGS) entry which is preliminary data.</text>
</comment>
<accession>A0ACC3NZD4</accession>
<dbReference type="Proteomes" id="UP001281147">
    <property type="component" value="Unassembled WGS sequence"/>
</dbReference>
<keyword evidence="2" id="KW-1185">Reference proteome</keyword>